<keyword evidence="6 7" id="KW-0472">Membrane</keyword>
<organism evidence="9 10">
    <name type="scientific">Neorhizobium galegae bv. officinalis bv. officinalis str. HAMBI 1141</name>
    <dbReference type="NCBI Taxonomy" id="1028801"/>
    <lineage>
        <taxon>Bacteria</taxon>
        <taxon>Pseudomonadati</taxon>
        <taxon>Pseudomonadota</taxon>
        <taxon>Alphaproteobacteria</taxon>
        <taxon>Hyphomicrobiales</taxon>
        <taxon>Rhizobiaceae</taxon>
        <taxon>Rhizobium/Agrobacterium group</taxon>
        <taxon>Neorhizobium</taxon>
    </lineage>
</organism>
<dbReference type="SUPFAM" id="SSF50331">
    <property type="entry name" value="MOP-like"/>
    <property type="match status" value="1"/>
</dbReference>
<dbReference type="PANTHER" id="PTHR42781:SF4">
    <property type="entry name" value="SPERMIDINE_PUTRESCINE IMPORT ATP-BINDING PROTEIN POTA"/>
    <property type="match status" value="1"/>
</dbReference>
<keyword evidence="5 7" id="KW-1278">Translocase</keyword>
<evidence type="ECO:0000256" key="3">
    <source>
        <dbReference type="ARBA" id="ARBA00022741"/>
    </source>
</evidence>
<keyword evidence="3 7" id="KW-0547">Nucleotide-binding</keyword>
<keyword evidence="9" id="KW-0614">Plasmid</keyword>
<dbReference type="InterPro" id="IPR003593">
    <property type="entry name" value="AAA+_ATPase"/>
</dbReference>
<evidence type="ECO:0000313" key="9">
    <source>
        <dbReference type="EMBL" id="CDN57671.1"/>
    </source>
</evidence>
<keyword evidence="2 7" id="KW-1003">Cell membrane</keyword>
<evidence type="ECO:0000256" key="4">
    <source>
        <dbReference type="ARBA" id="ARBA00022840"/>
    </source>
</evidence>
<dbReference type="PATRIC" id="fig|1028801.3.peg.5439"/>
<dbReference type="PROSITE" id="PS50893">
    <property type="entry name" value="ABC_TRANSPORTER_2"/>
    <property type="match status" value="1"/>
</dbReference>
<dbReference type="NCBIfam" id="TIGR01187">
    <property type="entry name" value="potA"/>
    <property type="match status" value="1"/>
</dbReference>
<keyword evidence="1 7" id="KW-0813">Transport</keyword>
<dbReference type="InterPro" id="IPR017871">
    <property type="entry name" value="ABC_transporter-like_CS"/>
</dbReference>
<sequence>MNGEPIDILGIEKQFGDKSVVSDVSLSVKAGEFLSLLGPSGSGKTTLLMMIAGFEFPNSGQIRVGSRDITYLAPNRRAVGMVFQKYALFPHMTVEQNIAFPLRMRSLATKEINRRVSDMMGLVQLTGFEGRYPQQLSGGQQQRVAVARALIAEPPVLLMDEPLSALDKKLRETMQTEIKRIQNRVGVTVVYVTHDQEEALTMSDRIAVMSEGRLVQVGSPLDLYQRPATSFVAEFVGKMNFLKGEFVGSDHGTFRVRISGHATLSFDLVLNGEAEQYRPGCRVRVAIRPEDIIIRQRFEPGHQSGIVLRGTVEAVIFLGQAHVILVQIEGQGEAPVQVLVPSLIGQATFARGEMVDLMIAPSAVRLFPELAGSVQ</sequence>
<proteinExistence type="inferred from homology"/>
<evidence type="ECO:0000313" key="10">
    <source>
        <dbReference type="Proteomes" id="UP000028186"/>
    </source>
</evidence>
<protein>
    <recommendedName>
        <fullName evidence="7">Spermidine/putrescine import ATP-binding protein PotA</fullName>
        <ecNumber evidence="7">7.6.2.11</ecNumber>
    </recommendedName>
</protein>
<dbReference type="EMBL" id="HG938356">
    <property type="protein sequence ID" value="CDN57671.1"/>
    <property type="molecule type" value="Genomic_DNA"/>
</dbReference>
<dbReference type="PANTHER" id="PTHR42781">
    <property type="entry name" value="SPERMIDINE/PUTRESCINE IMPORT ATP-BINDING PROTEIN POTA"/>
    <property type="match status" value="1"/>
</dbReference>
<comment type="similarity">
    <text evidence="7">Belongs to the ABC transporter superfamily. Spermidine/putrescine importer (TC 3.A.1.11.1) family.</text>
</comment>
<dbReference type="FunFam" id="3.40.50.300:FF:000133">
    <property type="entry name" value="Spermidine/putrescine import ATP-binding protein PotA"/>
    <property type="match status" value="1"/>
</dbReference>
<dbReference type="InterPro" id="IPR005893">
    <property type="entry name" value="PotA-like"/>
</dbReference>
<dbReference type="HOGENOM" id="CLU_000604_1_1_5"/>
<evidence type="ECO:0000256" key="2">
    <source>
        <dbReference type="ARBA" id="ARBA00022475"/>
    </source>
</evidence>
<evidence type="ECO:0000256" key="1">
    <source>
        <dbReference type="ARBA" id="ARBA00022448"/>
    </source>
</evidence>
<dbReference type="InterPro" id="IPR003439">
    <property type="entry name" value="ABC_transporter-like_ATP-bd"/>
</dbReference>
<gene>
    <name evidence="7" type="primary">potA</name>
    <name evidence="9" type="ORF">RG1141_PA08390</name>
</gene>
<dbReference type="InterPro" id="IPR050093">
    <property type="entry name" value="ABC_SmlMolc_Importer"/>
</dbReference>
<dbReference type="GO" id="GO:0005524">
    <property type="term" value="F:ATP binding"/>
    <property type="evidence" value="ECO:0007669"/>
    <property type="project" value="UniProtKB-KW"/>
</dbReference>
<dbReference type="RefSeq" id="WP_040124847.1">
    <property type="nucleotide sequence ID" value="NZ_HG938356.1"/>
</dbReference>
<dbReference type="GO" id="GO:0043190">
    <property type="term" value="C:ATP-binding cassette (ABC) transporter complex"/>
    <property type="evidence" value="ECO:0007669"/>
    <property type="project" value="InterPro"/>
</dbReference>
<dbReference type="Gene3D" id="2.40.50.140">
    <property type="entry name" value="Nucleic acid-binding proteins"/>
    <property type="match status" value="1"/>
</dbReference>
<dbReference type="Pfam" id="PF08402">
    <property type="entry name" value="TOBE_2"/>
    <property type="match status" value="1"/>
</dbReference>
<accession>A0A068THX0</accession>
<dbReference type="Gene3D" id="3.40.50.300">
    <property type="entry name" value="P-loop containing nucleotide triphosphate hydrolases"/>
    <property type="match status" value="1"/>
</dbReference>
<dbReference type="Gene3D" id="2.40.50.100">
    <property type="match status" value="1"/>
</dbReference>
<dbReference type="GO" id="GO:0015417">
    <property type="term" value="F:ABC-type polyamine transporter activity"/>
    <property type="evidence" value="ECO:0007669"/>
    <property type="project" value="UniProtKB-EC"/>
</dbReference>
<dbReference type="SMART" id="SM00382">
    <property type="entry name" value="AAA"/>
    <property type="match status" value="1"/>
</dbReference>
<evidence type="ECO:0000256" key="5">
    <source>
        <dbReference type="ARBA" id="ARBA00022967"/>
    </source>
</evidence>
<dbReference type="EC" id="7.6.2.11" evidence="7"/>
<dbReference type="Proteomes" id="UP000028186">
    <property type="component" value="Plasmid pHAMBI1141a"/>
</dbReference>
<comment type="subunit">
    <text evidence="7">The complex is composed of two ATP-binding proteins (PotA), two transmembrane proteins (PotB and PotC) and a solute-binding protein (PotD).</text>
</comment>
<comment type="function">
    <text evidence="7">Part of the ABC transporter complex PotABCD involved in spermidine/putrescine import. Responsible for energy coupling to the transport system.</text>
</comment>
<dbReference type="SUPFAM" id="SSF52540">
    <property type="entry name" value="P-loop containing nucleoside triphosphate hydrolases"/>
    <property type="match status" value="1"/>
</dbReference>
<dbReference type="InterPro" id="IPR008995">
    <property type="entry name" value="Mo/tungstate-bd_C_term_dom"/>
</dbReference>
<evidence type="ECO:0000256" key="7">
    <source>
        <dbReference type="RuleBase" id="RU364083"/>
    </source>
</evidence>
<dbReference type="eggNOG" id="COG3842">
    <property type="taxonomic scope" value="Bacteria"/>
</dbReference>
<dbReference type="PROSITE" id="PS00211">
    <property type="entry name" value="ABC_TRANSPORTER_1"/>
    <property type="match status" value="1"/>
</dbReference>
<dbReference type="InterPro" id="IPR013611">
    <property type="entry name" value="Transp-assoc_OB_typ2"/>
</dbReference>
<dbReference type="AlphaFoldDB" id="A0A068THX0"/>
<dbReference type="GO" id="GO:0016887">
    <property type="term" value="F:ATP hydrolysis activity"/>
    <property type="evidence" value="ECO:0007669"/>
    <property type="project" value="InterPro"/>
</dbReference>
<dbReference type="InterPro" id="IPR012340">
    <property type="entry name" value="NA-bd_OB-fold"/>
</dbReference>
<evidence type="ECO:0000259" key="8">
    <source>
        <dbReference type="PROSITE" id="PS50893"/>
    </source>
</evidence>
<evidence type="ECO:0000256" key="6">
    <source>
        <dbReference type="ARBA" id="ARBA00023136"/>
    </source>
</evidence>
<name>A0A068THX0_NEOGA</name>
<geneLocation type="plasmid" evidence="10">
    <name>II</name>
</geneLocation>
<reference evidence="10" key="1">
    <citation type="journal article" date="2014" name="BMC Genomics">
        <title>Genome sequencing of two Neorhizobium galegae strains reveals a noeT gene responsible for the unusual acetylation of the nodulation factors.</title>
        <authorList>
            <person name="Osterman J."/>
            <person name="Marsh J."/>
            <person name="Laine P.K."/>
            <person name="Zeng Z."/>
            <person name="Alatalo E."/>
            <person name="Sullivan J.T."/>
            <person name="Young J.P."/>
            <person name="Thomas-Oates J."/>
            <person name="Paulin L."/>
            <person name="Lindstrom K."/>
        </authorList>
    </citation>
    <scope>NUCLEOTIDE SEQUENCE [LARGE SCALE GENOMIC DNA]</scope>
    <source>
        <strain evidence="10">HAMBI 1141</strain>
        <plasmid evidence="10">II</plasmid>
    </source>
</reference>
<keyword evidence="4 7" id="KW-0067">ATP-binding</keyword>
<feature type="domain" description="ABC transporter" evidence="8">
    <location>
        <begin position="6"/>
        <end position="236"/>
    </location>
</feature>
<dbReference type="Pfam" id="PF00005">
    <property type="entry name" value="ABC_tran"/>
    <property type="match status" value="1"/>
</dbReference>
<comment type="catalytic activity">
    <reaction evidence="7">
        <text>ATP + H2O + polyamine-[polyamine-binding protein]Side 1 = ADP + phosphate + polyamineSide 2 + [polyamine-binding protein]Side 1.</text>
        <dbReference type="EC" id="7.6.2.11"/>
    </reaction>
</comment>
<dbReference type="KEGG" id="ngl:RG1141_PA08390"/>
<dbReference type="GO" id="GO:0015847">
    <property type="term" value="P:putrescine transport"/>
    <property type="evidence" value="ECO:0007669"/>
    <property type="project" value="UniProtKB-ARBA"/>
</dbReference>
<dbReference type="InterPro" id="IPR027417">
    <property type="entry name" value="P-loop_NTPase"/>
</dbReference>